<evidence type="ECO:0000313" key="19">
    <source>
        <dbReference type="EMBL" id="CAH3033607.1"/>
    </source>
</evidence>
<dbReference type="FunFam" id="2.70.170.10:FF:000016">
    <property type="entry name" value="Nicotinic acetylcholine receptor subunit"/>
    <property type="match status" value="2"/>
</dbReference>
<evidence type="ECO:0000256" key="2">
    <source>
        <dbReference type="ARBA" id="ARBA00022448"/>
    </source>
</evidence>
<dbReference type="InterPro" id="IPR036719">
    <property type="entry name" value="Neuro-gated_channel_TM_sf"/>
</dbReference>
<protein>
    <submittedName>
        <fullName evidence="19">Uncharacterized protein</fullName>
    </submittedName>
</protein>
<evidence type="ECO:0000256" key="4">
    <source>
        <dbReference type="ARBA" id="ARBA00022692"/>
    </source>
</evidence>
<gene>
    <name evidence="19" type="ORF">PMEA_00010180</name>
</gene>
<feature type="transmembrane region" description="Helical" evidence="15">
    <location>
        <begin position="302"/>
        <end position="323"/>
    </location>
</feature>
<evidence type="ECO:0000259" key="18">
    <source>
        <dbReference type="Pfam" id="PF02932"/>
    </source>
</evidence>
<feature type="chain" id="PRO_5043086015" evidence="15">
    <location>
        <begin position="22"/>
        <end position="938"/>
    </location>
</feature>
<dbReference type="AlphaFoldDB" id="A0AAU9VN59"/>
<dbReference type="GO" id="GO:0022848">
    <property type="term" value="F:acetylcholine-gated monoatomic cation-selective channel activity"/>
    <property type="evidence" value="ECO:0007669"/>
    <property type="project" value="InterPro"/>
</dbReference>
<dbReference type="FunFam" id="1.20.58.390:FF:000043">
    <property type="entry name" value="AcetylCholine Receptor"/>
    <property type="match status" value="1"/>
</dbReference>
<dbReference type="InterPro" id="IPR036734">
    <property type="entry name" value="Neur_chan_lig-bd_sf"/>
</dbReference>
<feature type="compositionally biased region" description="Polar residues" evidence="16">
    <location>
        <begin position="387"/>
        <end position="412"/>
    </location>
</feature>
<dbReference type="PROSITE" id="PS00236">
    <property type="entry name" value="NEUROTR_ION_CHANNEL"/>
    <property type="match status" value="2"/>
</dbReference>
<dbReference type="CDD" id="cd18997">
    <property type="entry name" value="LGIC_ECD_nAChR"/>
    <property type="match status" value="2"/>
</dbReference>
<dbReference type="Gene3D" id="1.20.58.390">
    <property type="entry name" value="Neurotransmitter-gated ion-channel transmembrane domain"/>
    <property type="match status" value="3"/>
</dbReference>
<keyword evidence="5 15" id="KW-1133">Transmembrane helix</keyword>
<dbReference type="GO" id="GO:0004888">
    <property type="term" value="F:transmembrane signaling receptor activity"/>
    <property type="evidence" value="ECO:0007669"/>
    <property type="project" value="InterPro"/>
</dbReference>
<keyword evidence="10" id="KW-0675">Receptor</keyword>
<dbReference type="CDD" id="cd19051">
    <property type="entry name" value="LGIC_TM_cation"/>
    <property type="match status" value="2"/>
</dbReference>
<sequence>MHRSLEKVLLCLLFCLNFVDGSKQHYDDLERLQNDLFANYSTNIIPQKEKTTAVKVKFDIALNQIIDLDERLQTMTTIVWVRLYWSDFRLKWNSSTYGGIKSFVTSSKKVWLPDITLYNNANDNYDKEKEEYYGLTINSNGNIGWFYPTIFKSSCTIDVTYFPFDDQKCILKFGSWSYHGLSLDIFHTGPGDIEAFTDNGEWVLVAMPVTKFITKYRCCPEPYPFITYNVVIRRRTMYYILNFLTPCVLMSALTILGFFLPVESGERMNVGVTVLLSLTVILLLLAEELPATSEVVPLISRYYTITMINVFISIVFTCVVLTFHHHAPTPLPAWVRLFICQWCANALRVKRNSNINESCLPARRFFKNRSMRRHSLGERLYSEENAENATTNPFSDANHSQPPGSASTTSIQLKKLDDRNPNLRRRSNQVSKKSEALDVLVQRTKKDDEKERHVEEWHFAAKVLNRLFMWIVLFLVVFNCLSVLFSAPSAPSSEIVQKLEHKLLSKYDKSVIPKTTLESGVTVTLDLALNQLIDVNKRAQTMTSVIWVRQYWSDHRLRWNSSEYDDVKSIVTQASYLWLPDITLYNNAKDDYNIDKESYHSLTITSDGNISRYFPTIYKSSCRLEVKNFPFDDQVCTLKLGSWSYNIYEMNLFNIGDGDTSSFIANGEWILQGMPSKRHVTKFRCCPHPYVYLTYNIHIKRRSLYYVLNCFMPCLIMMALTILSFYLPSETGERMGVGITVLLSLSIIQLILSDSLPPTSEVPLIVVYYGLTMLNIFMSLVFSCVVLTLYHHTAVPLPRWMRTSLCEWGVKLVRMQQEWIIIQEKRKQIEIKQKFSGNDIITKGAVVNWIPEISLPSQTQTTELITGQSLDERSSETENDFLLSQRYREEDKAQILREEWKFASRVVNKFFMWIIVMAIISNALYVVLKAPRGNFILN</sequence>
<accession>A0AAU9VN59</accession>
<evidence type="ECO:0000256" key="6">
    <source>
        <dbReference type="ARBA" id="ARBA00023018"/>
    </source>
</evidence>
<dbReference type="InterPro" id="IPR018000">
    <property type="entry name" value="Neurotransmitter_ion_chnl_CS"/>
</dbReference>
<proteinExistence type="inferred from homology"/>
<feature type="domain" description="Neurotransmitter-gated ion-channel transmembrane" evidence="18">
    <location>
        <begin position="244"/>
        <end position="478"/>
    </location>
</feature>
<feature type="domain" description="Neurotransmitter-gated ion-channel transmembrane" evidence="18">
    <location>
        <begin position="712"/>
        <end position="920"/>
    </location>
</feature>
<evidence type="ECO:0000313" key="20">
    <source>
        <dbReference type="Proteomes" id="UP001159428"/>
    </source>
</evidence>
<keyword evidence="3" id="KW-1003">Cell membrane</keyword>
<dbReference type="EMBL" id="CALNXJ010000002">
    <property type="protein sequence ID" value="CAH3033607.1"/>
    <property type="molecule type" value="Genomic_DNA"/>
</dbReference>
<evidence type="ECO:0000259" key="17">
    <source>
        <dbReference type="Pfam" id="PF02931"/>
    </source>
</evidence>
<name>A0AAU9VN59_9CNID</name>
<feature type="transmembrane region" description="Helical" evidence="15">
    <location>
        <begin position="910"/>
        <end position="928"/>
    </location>
</feature>
<keyword evidence="7 15" id="KW-0406">Ion transport</keyword>
<evidence type="ECO:0000256" key="13">
    <source>
        <dbReference type="ARBA" id="ARBA00023303"/>
    </source>
</evidence>
<dbReference type="SUPFAM" id="SSF90112">
    <property type="entry name" value="Neurotransmitter-gated ion-channel transmembrane pore"/>
    <property type="match status" value="2"/>
</dbReference>
<evidence type="ECO:0000256" key="7">
    <source>
        <dbReference type="ARBA" id="ARBA00023065"/>
    </source>
</evidence>
<dbReference type="PANTHER" id="PTHR18945">
    <property type="entry name" value="NEUROTRANSMITTER GATED ION CHANNEL"/>
    <property type="match status" value="1"/>
</dbReference>
<keyword evidence="20" id="KW-1185">Reference proteome</keyword>
<dbReference type="InterPro" id="IPR002394">
    <property type="entry name" value="Nicotinic_acetylcholine_rcpt"/>
</dbReference>
<keyword evidence="8 15" id="KW-0472">Membrane</keyword>
<evidence type="ECO:0000256" key="12">
    <source>
        <dbReference type="ARBA" id="ARBA00023286"/>
    </source>
</evidence>
<evidence type="ECO:0000256" key="9">
    <source>
        <dbReference type="ARBA" id="ARBA00023157"/>
    </source>
</evidence>
<keyword evidence="15" id="KW-0732">Signal</keyword>
<feature type="transmembrane region" description="Helical" evidence="15">
    <location>
        <begin position="704"/>
        <end position="727"/>
    </location>
</feature>
<evidence type="ECO:0000256" key="1">
    <source>
        <dbReference type="ARBA" id="ARBA00009237"/>
    </source>
</evidence>
<keyword evidence="9" id="KW-1015">Disulfide bond</keyword>
<keyword evidence="13 15" id="KW-0407">Ion channel</keyword>
<dbReference type="PRINTS" id="PR00252">
    <property type="entry name" value="NRIONCHANNEL"/>
</dbReference>
<dbReference type="InterPro" id="IPR006029">
    <property type="entry name" value="Neurotrans-gated_channel_TM"/>
</dbReference>
<dbReference type="InterPro" id="IPR038050">
    <property type="entry name" value="Neuro_actylchol_rec"/>
</dbReference>
<dbReference type="InterPro" id="IPR006201">
    <property type="entry name" value="Neur_channel"/>
</dbReference>
<feature type="transmembrane region" description="Helical" evidence="15">
    <location>
        <begin position="764"/>
        <end position="790"/>
    </location>
</feature>
<comment type="caution">
    <text evidence="19">The sequence shown here is derived from an EMBL/GenBank/DDBJ whole genome shotgun (WGS) entry which is preliminary data.</text>
</comment>
<dbReference type="SUPFAM" id="SSF63712">
    <property type="entry name" value="Nicotinic receptor ligand binding domain-like"/>
    <property type="match status" value="2"/>
</dbReference>
<evidence type="ECO:0000256" key="5">
    <source>
        <dbReference type="ARBA" id="ARBA00022989"/>
    </source>
</evidence>
<dbReference type="NCBIfam" id="TIGR00860">
    <property type="entry name" value="LIC"/>
    <property type="match status" value="2"/>
</dbReference>
<comment type="subcellular location">
    <subcellularLocation>
        <location evidence="14">Synaptic cell membrane</location>
        <topology evidence="14">Multi-pass membrane protein</topology>
    </subcellularLocation>
</comment>
<evidence type="ECO:0000256" key="10">
    <source>
        <dbReference type="ARBA" id="ARBA00023170"/>
    </source>
</evidence>
<evidence type="ECO:0000256" key="14">
    <source>
        <dbReference type="ARBA" id="ARBA00034099"/>
    </source>
</evidence>
<reference evidence="19 20" key="1">
    <citation type="submission" date="2022-05" db="EMBL/GenBank/DDBJ databases">
        <authorList>
            <consortium name="Genoscope - CEA"/>
            <person name="William W."/>
        </authorList>
    </citation>
    <scope>NUCLEOTIDE SEQUENCE [LARGE SCALE GENOMIC DNA]</scope>
</reference>
<evidence type="ECO:0000256" key="11">
    <source>
        <dbReference type="ARBA" id="ARBA00023180"/>
    </source>
</evidence>
<dbReference type="GO" id="GO:0045211">
    <property type="term" value="C:postsynaptic membrane"/>
    <property type="evidence" value="ECO:0007669"/>
    <property type="project" value="InterPro"/>
</dbReference>
<feature type="signal peptide" evidence="15">
    <location>
        <begin position="1"/>
        <end position="21"/>
    </location>
</feature>
<keyword evidence="2 15" id="KW-0813">Transport</keyword>
<evidence type="ECO:0000256" key="16">
    <source>
        <dbReference type="SAM" id="MobiDB-lite"/>
    </source>
</evidence>
<organism evidence="19 20">
    <name type="scientific">Pocillopora meandrina</name>
    <dbReference type="NCBI Taxonomy" id="46732"/>
    <lineage>
        <taxon>Eukaryota</taxon>
        <taxon>Metazoa</taxon>
        <taxon>Cnidaria</taxon>
        <taxon>Anthozoa</taxon>
        <taxon>Hexacorallia</taxon>
        <taxon>Scleractinia</taxon>
        <taxon>Astrocoeniina</taxon>
        <taxon>Pocilloporidae</taxon>
        <taxon>Pocillopora</taxon>
    </lineage>
</organism>
<evidence type="ECO:0000256" key="8">
    <source>
        <dbReference type="ARBA" id="ARBA00023136"/>
    </source>
</evidence>
<dbReference type="Pfam" id="PF02932">
    <property type="entry name" value="Neur_chan_memb"/>
    <property type="match status" value="2"/>
</dbReference>
<dbReference type="Gene3D" id="2.70.170.10">
    <property type="entry name" value="Neurotransmitter-gated ion-channel ligand-binding domain"/>
    <property type="match status" value="2"/>
</dbReference>
<keyword evidence="6" id="KW-0770">Synapse</keyword>
<dbReference type="Pfam" id="PF02931">
    <property type="entry name" value="Neur_chan_LBD"/>
    <property type="match status" value="2"/>
</dbReference>
<feature type="transmembrane region" description="Helical" evidence="15">
    <location>
        <begin position="268"/>
        <end position="286"/>
    </location>
</feature>
<feature type="domain" description="Neurotransmitter-gated ion-channel ligand-binding" evidence="17">
    <location>
        <begin position="498"/>
        <end position="702"/>
    </location>
</feature>
<dbReference type="Proteomes" id="UP001159428">
    <property type="component" value="Unassembled WGS sequence"/>
</dbReference>
<keyword evidence="11" id="KW-0325">Glycoprotein</keyword>
<keyword evidence="4 15" id="KW-0812">Transmembrane</keyword>
<feature type="transmembrane region" description="Helical" evidence="15">
    <location>
        <begin position="237"/>
        <end position="261"/>
    </location>
</feature>
<comment type="similarity">
    <text evidence="1">Belongs to the ligand-gated ion channel (TC 1.A.9) family. Acetylcholine receptor (TC 1.A.9.1) subfamily.</text>
</comment>
<evidence type="ECO:0000256" key="15">
    <source>
        <dbReference type="RuleBase" id="RU000687"/>
    </source>
</evidence>
<comment type="caution">
    <text evidence="15">Lacks conserved residue(s) required for the propagation of feature annotation.</text>
</comment>
<dbReference type="PRINTS" id="PR00254">
    <property type="entry name" value="NICOTINICR"/>
</dbReference>
<feature type="domain" description="Neurotransmitter-gated ion-channel ligand-binding" evidence="17">
    <location>
        <begin position="30"/>
        <end position="236"/>
    </location>
</feature>
<dbReference type="InterPro" id="IPR006202">
    <property type="entry name" value="Neur_chan_lig-bd"/>
</dbReference>
<feature type="transmembrane region" description="Helical" evidence="15">
    <location>
        <begin position="467"/>
        <end position="487"/>
    </location>
</feature>
<feature type="region of interest" description="Disordered" evidence="16">
    <location>
        <begin position="387"/>
        <end position="431"/>
    </location>
</feature>
<evidence type="ECO:0000256" key="3">
    <source>
        <dbReference type="ARBA" id="ARBA00022475"/>
    </source>
</evidence>
<keyword evidence="12" id="KW-1071">Ligand-gated ion channel</keyword>